<sequence length="179" mass="20258">MAPKVYTWITIWFMLTAPLMIWDAGYCLMRPRSMVGGDLHWAWKLYDFYGQIDKIYGVKAFEDGDGFANAAASFIGTPLLLNTPIKITYLVLVYAIKSDIAPLFGYTGATVTLAKTILYLAQEYYCGWCAIGHNDFVDVLAYWVCPNIVWCTISSLTMYRLGNDIASSLRQRKTTVKQD</sequence>
<dbReference type="EMBL" id="KZ293435">
    <property type="protein sequence ID" value="PBK67650.1"/>
    <property type="molecule type" value="Genomic_DNA"/>
</dbReference>
<feature type="transmembrane region" description="Helical" evidence="1">
    <location>
        <begin position="6"/>
        <end position="29"/>
    </location>
</feature>
<dbReference type="Proteomes" id="UP000218334">
    <property type="component" value="Unassembled WGS sequence"/>
</dbReference>
<evidence type="ECO:0000256" key="1">
    <source>
        <dbReference type="SAM" id="Phobius"/>
    </source>
</evidence>
<name>A0A2H3BDA6_9AGAR</name>
<dbReference type="STRING" id="1076256.A0A2H3BDA6"/>
<keyword evidence="3" id="KW-1185">Reference proteome</keyword>
<dbReference type="AlphaFoldDB" id="A0A2H3BDA6"/>
<accession>A0A2H3BDA6</accession>
<organism evidence="2 3">
    <name type="scientific">Armillaria solidipes</name>
    <dbReference type="NCBI Taxonomy" id="1076256"/>
    <lineage>
        <taxon>Eukaryota</taxon>
        <taxon>Fungi</taxon>
        <taxon>Dikarya</taxon>
        <taxon>Basidiomycota</taxon>
        <taxon>Agaricomycotina</taxon>
        <taxon>Agaricomycetes</taxon>
        <taxon>Agaricomycetidae</taxon>
        <taxon>Agaricales</taxon>
        <taxon>Marasmiineae</taxon>
        <taxon>Physalacriaceae</taxon>
        <taxon>Armillaria</taxon>
    </lineage>
</organism>
<keyword evidence="1" id="KW-0812">Transmembrane</keyword>
<dbReference type="PANTHER" id="PTHR37919">
    <property type="entry name" value="PROTEIN CBG05606"/>
    <property type="match status" value="1"/>
</dbReference>
<gene>
    <name evidence="2" type="ORF">ARMSODRAFT_888718</name>
</gene>
<evidence type="ECO:0000313" key="2">
    <source>
        <dbReference type="EMBL" id="PBK67650.1"/>
    </source>
</evidence>
<dbReference type="PANTHER" id="PTHR37919:SF2">
    <property type="entry name" value="EXPERA DOMAIN-CONTAINING PROTEIN"/>
    <property type="match status" value="1"/>
</dbReference>
<keyword evidence="1" id="KW-1133">Transmembrane helix</keyword>
<evidence type="ECO:0000313" key="3">
    <source>
        <dbReference type="Proteomes" id="UP000218334"/>
    </source>
</evidence>
<keyword evidence="1" id="KW-0472">Membrane</keyword>
<reference evidence="3" key="1">
    <citation type="journal article" date="2017" name="Nat. Ecol. Evol.">
        <title>Genome expansion and lineage-specific genetic innovations in the forest pathogenic fungi Armillaria.</title>
        <authorList>
            <person name="Sipos G."/>
            <person name="Prasanna A.N."/>
            <person name="Walter M.C."/>
            <person name="O'Connor E."/>
            <person name="Balint B."/>
            <person name="Krizsan K."/>
            <person name="Kiss B."/>
            <person name="Hess J."/>
            <person name="Varga T."/>
            <person name="Slot J."/>
            <person name="Riley R."/>
            <person name="Boka B."/>
            <person name="Rigling D."/>
            <person name="Barry K."/>
            <person name="Lee J."/>
            <person name="Mihaltcheva S."/>
            <person name="LaButti K."/>
            <person name="Lipzen A."/>
            <person name="Waldron R."/>
            <person name="Moloney N.M."/>
            <person name="Sperisen C."/>
            <person name="Kredics L."/>
            <person name="Vagvoelgyi C."/>
            <person name="Patrignani A."/>
            <person name="Fitzpatrick D."/>
            <person name="Nagy I."/>
            <person name="Doyle S."/>
            <person name="Anderson J.B."/>
            <person name="Grigoriev I.V."/>
            <person name="Gueldener U."/>
            <person name="Muensterkoetter M."/>
            <person name="Nagy L.G."/>
        </authorList>
    </citation>
    <scope>NUCLEOTIDE SEQUENCE [LARGE SCALE GENOMIC DNA]</scope>
    <source>
        <strain evidence="3">28-4</strain>
    </source>
</reference>
<evidence type="ECO:0008006" key="4">
    <source>
        <dbReference type="Google" id="ProtNLM"/>
    </source>
</evidence>
<proteinExistence type="predicted"/>
<protein>
    <recommendedName>
        <fullName evidence="4">EXPERA domain-containing protein</fullName>
    </recommendedName>
</protein>